<sequence>MFTDTIKKYILAGLGSISLALGIIGIFVPVLPTTPFLLLASFCYVRSSKRLHGWLMNHKVFGRYLENYINHRAVKRSVKIYALVCLWISMSVSIFMVKSIHLTVLLLLIGLGVSIHLLKLKTIKE</sequence>
<dbReference type="GO" id="GO:0005886">
    <property type="term" value="C:plasma membrane"/>
    <property type="evidence" value="ECO:0007669"/>
    <property type="project" value="TreeGrafter"/>
</dbReference>
<dbReference type="Proteomes" id="UP000014155">
    <property type="component" value="Unassembled WGS sequence"/>
</dbReference>
<feature type="transmembrane region" description="Helical" evidence="1">
    <location>
        <begin position="102"/>
        <end position="120"/>
    </location>
</feature>
<keyword evidence="1" id="KW-1133">Transmembrane helix</keyword>
<dbReference type="PANTHER" id="PTHR35813:SF1">
    <property type="entry name" value="INNER MEMBRANE PROTEIN YBAN"/>
    <property type="match status" value="1"/>
</dbReference>
<dbReference type="Pfam" id="PF04304">
    <property type="entry name" value="DUF454"/>
    <property type="match status" value="1"/>
</dbReference>
<accession>S0FHE7</accession>
<dbReference type="PANTHER" id="PTHR35813">
    <property type="entry name" value="INNER MEMBRANE PROTEIN YBAN"/>
    <property type="match status" value="1"/>
</dbReference>
<feature type="transmembrane region" description="Helical" evidence="1">
    <location>
        <begin position="20"/>
        <end position="45"/>
    </location>
</feature>
<dbReference type="EMBL" id="AORV01000068">
    <property type="protein sequence ID" value="EMS69291.1"/>
    <property type="molecule type" value="Genomic_DNA"/>
</dbReference>
<dbReference type="STRING" id="1195236.CTER_5033"/>
<feature type="transmembrane region" description="Helical" evidence="1">
    <location>
        <begin position="78"/>
        <end position="96"/>
    </location>
</feature>
<protein>
    <recommendedName>
        <fullName evidence="4">Inner membrane protein YbaN</fullName>
    </recommendedName>
</protein>
<reference evidence="2 3" key="1">
    <citation type="journal article" date="2013" name="Genome Announc.">
        <title>Draft Genome Sequence of the Cellulolytic, Mesophilic, Anaerobic Bacterium Clostridium termitidis Strain CT1112 (DSM 5398).</title>
        <authorList>
            <person name="Lal S."/>
            <person name="Ramachandran U."/>
            <person name="Zhang X."/>
            <person name="Munir R."/>
            <person name="Sparling R."/>
            <person name="Levin D.B."/>
        </authorList>
    </citation>
    <scope>NUCLEOTIDE SEQUENCE [LARGE SCALE GENOMIC DNA]</scope>
    <source>
        <strain evidence="2 3">CT1112</strain>
    </source>
</reference>
<dbReference type="InterPro" id="IPR007401">
    <property type="entry name" value="DUF454"/>
</dbReference>
<dbReference type="eggNOG" id="COG2832">
    <property type="taxonomic scope" value="Bacteria"/>
</dbReference>
<dbReference type="PATRIC" id="fig|1195236.3.peg.5227"/>
<dbReference type="AlphaFoldDB" id="S0FHE7"/>
<dbReference type="RefSeq" id="WP_004630591.1">
    <property type="nucleotide sequence ID" value="NZ_AORV01000068.1"/>
</dbReference>
<name>S0FHE7_RUMCE</name>
<gene>
    <name evidence="2" type="ORF">CTER_5033</name>
</gene>
<evidence type="ECO:0000256" key="1">
    <source>
        <dbReference type="SAM" id="Phobius"/>
    </source>
</evidence>
<comment type="caution">
    <text evidence="2">The sequence shown here is derived from an EMBL/GenBank/DDBJ whole genome shotgun (WGS) entry which is preliminary data.</text>
</comment>
<keyword evidence="3" id="KW-1185">Reference proteome</keyword>
<evidence type="ECO:0008006" key="4">
    <source>
        <dbReference type="Google" id="ProtNLM"/>
    </source>
</evidence>
<keyword evidence="1" id="KW-0472">Membrane</keyword>
<proteinExistence type="predicted"/>
<keyword evidence="1" id="KW-0812">Transmembrane</keyword>
<dbReference type="PIRSF" id="PIRSF016789">
    <property type="entry name" value="DUF454"/>
    <property type="match status" value="1"/>
</dbReference>
<evidence type="ECO:0000313" key="3">
    <source>
        <dbReference type="Proteomes" id="UP000014155"/>
    </source>
</evidence>
<evidence type="ECO:0000313" key="2">
    <source>
        <dbReference type="EMBL" id="EMS69291.1"/>
    </source>
</evidence>
<organism evidence="2 3">
    <name type="scientific">Ruminiclostridium cellobioparum subsp. termitidis CT1112</name>
    <dbReference type="NCBI Taxonomy" id="1195236"/>
    <lineage>
        <taxon>Bacteria</taxon>
        <taxon>Bacillati</taxon>
        <taxon>Bacillota</taxon>
        <taxon>Clostridia</taxon>
        <taxon>Eubacteriales</taxon>
        <taxon>Oscillospiraceae</taxon>
        <taxon>Ruminiclostridium</taxon>
    </lineage>
</organism>